<dbReference type="InterPro" id="IPR029016">
    <property type="entry name" value="GAF-like_dom_sf"/>
</dbReference>
<dbReference type="GO" id="GO:0003677">
    <property type="term" value="F:DNA binding"/>
    <property type="evidence" value="ECO:0007669"/>
    <property type="project" value="UniProtKB-KW"/>
</dbReference>
<protein>
    <submittedName>
        <fullName evidence="7">DNA-binding IclR family transcriptional regulator</fullName>
    </submittedName>
</protein>
<comment type="caution">
    <text evidence="7">The sequence shown here is derived from an EMBL/GenBank/DDBJ whole genome shotgun (WGS) entry which is preliminary data.</text>
</comment>
<evidence type="ECO:0000259" key="5">
    <source>
        <dbReference type="PROSITE" id="PS51077"/>
    </source>
</evidence>
<dbReference type="PROSITE" id="PS51078">
    <property type="entry name" value="ICLR_ED"/>
    <property type="match status" value="1"/>
</dbReference>
<dbReference type="Proteomes" id="UP000273643">
    <property type="component" value="Unassembled WGS sequence"/>
</dbReference>
<dbReference type="InterPro" id="IPR036390">
    <property type="entry name" value="WH_DNA-bd_sf"/>
</dbReference>
<dbReference type="InterPro" id="IPR050707">
    <property type="entry name" value="HTH_MetabolicPath_Reg"/>
</dbReference>
<dbReference type="PANTHER" id="PTHR30136:SF7">
    <property type="entry name" value="HTH-TYPE TRANSCRIPTIONAL REGULATOR KDGR-RELATED"/>
    <property type="match status" value="1"/>
</dbReference>
<organism evidence="7 8">
    <name type="scientific">Marinimicrobium koreense</name>
    <dbReference type="NCBI Taxonomy" id="306545"/>
    <lineage>
        <taxon>Bacteria</taxon>
        <taxon>Pseudomonadati</taxon>
        <taxon>Pseudomonadota</taxon>
        <taxon>Gammaproteobacteria</taxon>
        <taxon>Cellvibrionales</taxon>
        <taxon>Cellvibrionaceae</taxon>
        <taxon>Marinimicrobium</taxon>
    </lineage>
</organism>
<dbReference type="EMBL" id="RJUK01000001">
    <property type="protein sequence ID" value="ROQ19767.1"/>
    <property type="molecule type" value="Genomic_DNA"/>
</dbReference>
<dbReference type="RefSeq" id="WP_123637069.1">
    <property type="nucleotide sequence ID" value="NZ_RJUK01000001.1"/>
</dbReference>
<dbReference type="PROSITE" id="PS51077">
    <property type="entry name" value="HTH_ICLR"/>
    <property type="match status" value="1"/>
</dbReference>
<sequence>MAKPSTAQDSPGSSSNDETERKYRAPALEKGLDVLELLAREGVPLTTSQIASQLGRSVSELFRMVLTLEYRGYIAQSENGEGYELTNHLFTLGMAQAPTRTLLDVALPIMKELAQDVGQSCHLVVASGDQVVVVARIESPRDLGFAVRLGYRRRVIEAASGLLLYGLRSEQERAAWRPALEASDEQGQRMPSFLAEAEQAAAQGYMCRASDFVDGVTDLACPVMGREGPVAALTVPFIQCNPLPCTQEEVLERLKNATSRISSQLGGV</sequence>
<dbReference type="SMART" id="SM00346">
    <property type="entry name" value="HTH_ICLR"/>
    <property type="match status" value="1"/>
</dbReference>
<reference evidence="7 8" key="1">
    <citation type="submission" date="2018-11" db="EMBL/GenBank/DDBJ databases">
        <title>Genomic Encyclopedia of Type Strains, Phase IV (KMG-IV): sequencing the most valuable type-strain genomes for metagenomic binning, comparative biology and taxonomic classification.</title>
        <authorList>
            <person name="Goeker M."/>
        </authorList>
    </citation>
    <scope>NUCLEOTIDE SEQUENCE [LARGE SCALE GENOMIC DNA]</scope>
    <source>
        <strain evidence="7 8">DSM 16974</strain>
    </source>
</reference>
<dbReference type="InterPro" id="IPR005471">
    <property type="entry name" value="Tscrpt_reg_IclR_N"/>
</dbReference>
<evidence type="ECO:0000256" key="3">
    <source>
        <dbReference type="ARBA" id="ARBA00023163"/>
    </source>
</evidence>
<evidence type="ECO:0000259" key="6">
    <source>
        <dbReference type="PROSITE" id="PS51078"/>
    </source>
</evidence>
<dbReference type="InterPro" id="IPR036388">
    <property type="entry name" value="WH-like_DNA-bd_sf"/>
</dbReference>
<feature type="domain" description="HTH iclR-type" evidence="5">
    <location>
        <begin position="25"/>
        <end position="87"/>
    </location>
</feature>
<dbReference type="AlphaFoldDB" id="A0A3N1NXN9"/>
<evidence type="ECO:0000313" key="7">
    <source>
        <dbReference type="EMBL" id="ROQ19767.1"/>
    </source>
</evidence>
<feature type="compositionally biased region" description="Polar residues" evidence="4">
    <location>
        <begin position="1"/>
        <end position="16"/>
    </location>
</feature>
<dbReference type="GO" id="GO:0003700">
    <property type="term" value="F:DNA-binding transcription factor activity"/>
    <property type="evidence" value="ECO:0007669"/>
    <property type="project" value="TreeGrafter"/>
</dbReference>
<dbReference type="Gene3D" id="3.30.450.40">
    <property type="match status" value="1"/>
</dbReference>
<keyword evidence="8" id="KW-1185">Reference proteome</keyword>
<feature type="region of interest" description="Disordered" evidence="4">
    <location>
        <begin position="1"/>
        <end position="22"/>
    </location>
</feature>
<evidence type="ECO:0000313" key="8">
    <source>
        <dbReference type="Proteomes" id="UP000273643"/>
    </source>
</evidence>
<dbReference type="InterPro" id="IPR014757">
    <property type="entry name" value="Tscrpt_reg_IclR_C"/>
</dbReference>
<dbReference type="SUPFAM" id="SSF46785">
    <property type="entry name" value="Winged helix' DNA-binding domain"/>
    <property type="match status" value="1"/>
</dbReference>
<dbReference type="Pfam" id="PF01614">
    <property type="entry name" value="IclR_C"/>
    <property type="match status" value="1"/>
</dbReference>
<proteinExistence type="predicted"/>
<accession>A0A3N1NXN9</accession>
<evidence type="ECO:0000256" key="2">
    <source>
        <dbReference type="ARBA" id="ARBA00023125"/>
    </source>
</evidence>
<feature type="domain" description="IclR-ED" evidence="6">
    <location>
        <begin position="88"/>
        <end position="267"/>
    </location>
</feature>
<gene>
    <name evidence="7" type="ORF">EDC38_0355</name>
</gene>
<dbReference type="OrthoDB" id="9807558at2"/>
<dbReference type="Pfam" id="PF09339">
    <property type="entry name" value="HTH_IclR"/>
    <property type="match status" value="1"/>
</dbReference>
<dbReference type="Gene3D" id="1.10.10.10">
    <property type="entry name" value="Winged helix-like DNA-binding domain superfamily/Winged helix DNA-binding domain"/>
    <property type="match status" value="1"/>
</dbReference>
<keyword evidence="2 7" id="KW-0238">DNA-binding</keyword>
<evidence type="ECO:0000256" key="4">
    <source>
        <dbReference type="SAM" id="MobiDB-lite"/>
    </source>
</evidence>
<dbReference type="GO" id="GO:0045892">
    <property type="term" value="P:negative regulation of DNA-templated transcription"/>
    <property type="evidence" value="ECO:0007669"/>
    <property type="project" value="TreeGrafter"/>
</dbReference>
<evidence type="ECO:0000256" key="1">
    <source>
        <dbReference type="ARBA" id="ARBA00023015"/>
    </source>
</evidence>
<name>A0A3N1NXN9_9GAMM</name>
<dbReference type="PANTHER" id="PTHR30136">
    <property type="entry name" value="HELIX-TURN-HELIX TRANSCRIPTIONAL REGULATOR, ICLR FAMILY"/>
    <property type="match status" value="1"/>
</dbReference>
<dbReference type="SUPFAM" id="SSF55781">
    <property type="entry name" value="GAF domain-like"/>
    <property type="match status" value="1"/>
</dbReference>
<keyword evidence="3" id="KW-0804">Transcription</keyword>
<keyword evidence="1" id="KW-0805">Transcription regulation</keyword>